<feature type="domain" description="N-acetyltransferase" evidence="1">
    <location>
        <begin position="9"/>
        <end position="95"/>
    </location>
</feature>
<dbReference type="SUPFAM" id="SSF55729">
    <property type="entry name" value="Acyl-CoA N-acyltransferases (Nat)"/>
    <property type="match status" value="1"/>
</dbReference>
<name>A0A5C7FKX8_9BACT</name>
<keyword evidence="3" id="KW-1185">Reference proteome</keyword>
<sequence>MSEYTDQVVNNPEEYRFEVVSGALVSKLEYRLGRTTIALVHTEVPEELQDQGIGSSLVVAALQHAREKGLKVLPYCPFVAAYISRHTDEWQDIVGEV</sequence>
<dbReference type="CDD" id="cd04301">
    <property type="entry name" value="NAT_SF"/>
    <property type="match status" value="1"/>
</dbReference>
<dbReference type="InterPro" id="IPR031165">
    <property type="entry name" value="GNAT_YJDJ"/>
</dbReference>
<dbReference type="EMBL" id="VOXD01000006">
    <property type="protein sequence ID" value="TXF90655.1"/>
    <property type="molecule type" value="Genomic_DNA"/>
</dbReference>
<dbReference type="RefSeq" id="WP_147929827.1">
    <property type="nucleotide sequence ID" value="NZ_VOXD01000006.1"/>
</dbReference>
<accession>A0A5C7FKX8</accession>
<dbReference type="GO" id="GO:0016740">
    <property type="term" value="F:transferase activity"/>
    <property type="evidence" value="ECO:0007669"/>
    <property type="project" value="UniProtKB-KW"/>
</dbReference>
<comment type="caution">
    <text evidence="2">The sequence shown here is derived from an EMBL/GenBank/DDBJ whole genome shotgun (WGS) entry which is preliminary data.</text>
</comment>
<organism evidence="2 3">
    <name type="scientific">Neolewinella aurantiaca</name>
    <dbReference type="NCBI Taxonomy" id="2602767"/>
    <lineage>
        <taxon>Bacteria</taxon>
        <taxon>Pseudomonadati</taxon>
        <taxon>Bacteroidota</taxon>
        <taxon>Saprospiria</taxon>
        <taxon>Saprospirales</taxon>
        <taxon>Lewinellaceae</taxon>
        <taxon>Neolewinella</taxon>
    </lineage>
</organism>
<proteinExistence type="predicted"/>
<evidence type="ECO:0000259" key="1">
    <source>
        <dbReference type="PROSITE" id="PS51729"/>
    </source>
</evidence>
<dbReference type="InterPro" id="IPR045057">
    <property type="entry name" value="Gcn5-rel_NAT"/>
</dbReference>
<dbReference type="AlphaFoldDB" id="A0A5C7FKX8"/>
<protein>
    <submittedName>
        <fullName evidence="2">N-acetyltransferase</fullName>
    </submittedName>
</protein>
<keyword evidence="2" id="KW-0808">Transferase</keyword>
<dbReference type="OrthoDB" id="1120671at2"/>
<evidence type="ECO:0000313" key="2">
    <source>
        <dbReference type="EMBL" id="TXF90655.1"/>
    </source>
</evidence>
<evidence type="ECO:0000313" key="3">
    <source>
        <dbReference type="Proteomes" id="UP000321907"/>
    </source>
</evidence>
<dbReference type="PANTHER" id="PTHR31435:SF10">
    <property type="entry name" value="BSR4717 PROTEIN"/>
    <property type="match status" value="1"/>
</dbReference>
<dbReference type="PROSITE" id="PS51729">
    <property type="entry name" value="GNAT_YJDJ"/>
    <property type="match status" value="1"/>
</dbReference>
<dbReference type="Proteomes" id="UP000321907">
    <property type="component" value="Unassembled WGS sequence"/>
</dbReference>
<dbReference type="Pfam" id="PF14542">
    <property type="entry name" value="Acetyltransf_CG"/>
    <property type="match status" value="1"/>
</dbReference>
<gene>
    <name evidence="2" type="ORF">FUA23_06050</name>
</gene>
<dbReference type="InterPro" id="IPR016181">
    <property type="entry name" value="Acyl_CoA_acyltransferase"/>
</dbReference>
<dbReference type="PANTHER" id="PTHR31435">
    <property type="entry name" value="PROTEIN NATD1"/>
    <property type="match status" value="1"/>
</dbReference>
<reference evidence="2 3" key="1">
    <citation type="submission" date="2019-08" db="EMBL/GenBank/DDBJ databases">
        <title>Lewinella sp. strain SSH13 Genome sequencing and assembly.</title>
        <authorList>
            <person name="Kim I."/>
        </authorList>
    </citation>
    <scope>NUCLEOTIDE SEQUENCE [LARGE SCALE GENOMIC DNA]</scope>
    <source>
        <strain evidence="2 3">SSH13</strain>
    </source>
</reference>
<dbReference type="Gene3D" id="3.40.630.30">
    <property type="match status" value="1"/>
</dbReference>